<keyword evidence="2" id="KW-1003">Cell membrane</keyword>
<feature type="transmembrane region" description="Helical" evidence="6">
    <location>
        <begin position="192"/>
        <end position="209"/>
    </location>
</feature>
<dbReference type="EMBL" id="RHHB01000021">
    <property type="protein sequence ID" value="RNB48214.1"/>
    <property type="molecule type" value="Genomic_DNA"/>
</dbReference>
<dbReference type="InterPro" id="IPR050833">
    <property type="entry name" value="Poly_Biosynth_Transport"/>
</dbReference>
<gene>
    <name evidence="7" type="ORF">EDM22_11390</name>
</gene>
<dbReference type="Proteomes" id="UP000275048">
    <property type="component" value="Unassembled WGS sequence"/>
</dbReference>
<dbReference type="AlphaFoldDB" id="A0A3M8AAR1"/>
<keyword evidence="4 6" id="KW-1133">Transmembrane helix</keyword>
<reference evidence="7 8" key="1">
    <citation type="submission" date="2018-10" db="EMBL/GenBank/DDBJ databases">
        <title>Isolation, diversity and antibacterial activity of antinobacteria from the wheat rhizosphere soil.</title>
        <authorList>
            <person name="Sun T."/>
        </authorList>
    </citation>
    <scope>NUCLEOTIDE SEQUENCE [LARGE SCALE GENOMIC DNA]</scope>
    <source>
        <strain evidence="7 8">SJ-23</strain>
    </source>
</reference>
<feature type="transmembrane region" description="Helical" evidence="6">
    <location>
        <begin position="347"/>
        <end position="367"/>
    </location>
</feature>
<name>A0A3M8AAR1_9MICO</name>
<evidence type="ECO:0000256" key="3">
    <source>
        <dbReference type="ARBA" id="ARBA00022692"/>
    </source>
</evidence>
<feature type="transmembrane region" description="Helical" evidence="6">
    <location>
        <begin position="133"/>
        <end position="156"/>
    </location>
</feature>
<dbReference type="RefSeq" id="WP_122937176.1">
    <property type="nucleotide sequence ID" value="NZ_JBHSNT010000059.1"/>
</dbReference>
<feature type="transmembrane region" description="Helical" evidence="6">
    <location>
        <begin position="64"/>
        <end position="87"/>
    </location>
</feature>
<keyword evidence="3 6" id="KW-0812">Transmembrane</keyword>
<evidence type="ECO:0000256" key="6">
    <source>
        <dbReference type="SAM" id="Phobius"/>
    </source>
</evidence>
<feature type="transmembrane region" description="Helical" evidence="6">
    <location>
        <begin position="28"/>
        <end position="52"/>
    </location>
</feature>
<feature type="transmembrane region" description="Helical" evidence="6">
    <location>
        <begin position="262"/>
        <end position="287"/>
    </location>
</feature>
<feature type="transmembrane region" description="Helical" evidence="6">
    <location>
        <begin position="379"/>
        <end position="400"/>
    </location>
</feature>
<dbReference type="GO" id="GO:0005886">
    <property type="term" value="C:plasma membrane"/>
    <property type="evidence" value="ECO:0007669"/>
    <property type="project" value="UniProtKB-SubCell"/>
</dbReference>
<evidence type="ECO:0000313" key="7">
    <source>
        <dbReference type="EMBL" id="RNB48214.1"/>
    </source>
</evidence>
<dbReference type="OrthoDB" id="3826649at2"/>
<evidence type="ECO:0000256" key="5">
    <source>
        <dbReference type="ARBA" id="ARBA00023136"/>
    </source>
</evidence>
<proteinExistence type="predicted"/>
<accession>A0A3M8AAR1</accession>
<evidence type="ECO:0000256" key="4">
    <source>
        <dbReference type="ARBA" id="ARBA00022989"/>
    </source>
</evidence>
<feature type="transmembrane region" description="Helical" evidence="6">
    <location>
        <begin position="432"/>
        <end position="452"/>
    </location>
</feature>
<organism evidence="7 8">
    <name type="scientific">Agromyces tardus</name>
    <dbReference type="NCBI Taxonomy" id="2583849"/>
    <lineage>
        <taxon>Bacteria</taxon>
        <taxon>Bacillati</taxon>
        <taxon>Actinomycetota</taxon>
        <taxon>Actinomycetes</taxon>
        <taxon>Micrococcales</taxon>
        <taxon>Microbacteriaceae</taxon>
        <taxon>Agromyces</taxon>
    </lineage>
</organism>
<keyword evidence="5 6" id="KW-0472">Membrane</keyword>
<feature type="transmembrane region" description="Helical" evidence="6">
    <location>
        <begin position="168"/>
        <end position="186"/>
    </location>
</feature>
<evidence type="ECO:0000313" key="8">
    <source>
        <dbReference type="Proteomes" id="UP000275048"/>
    </source>
</evidence>
<protein>
    <submittedName>
        <fullName evidence="7">Lipopolysaccharide biosynthesis protein</fullName>
    </submittedName>
</protein>
<keyword evidence="8" id="KW-1185">Reference proteome</keyword>
<feature type="transmembrane region" description="Helical" evidence="6">
    <location>
        <begin position="230"/>
        <end position="256"/>
    </location>
</feature>
<evidence type="ECO:0000256" key="1">
    <source>
        <dbReference type="ARBA" id="ARBA00004651"/>
    </source>
</evidence>
<comment type="caution">
    <text evidence="7">The sequence shown here is derived from an EMBL/GenBank/DDBJ whole genome shotgun (WGS) entry which is preliminary data.</text>
</comment>
<sequence length="490" mass="51086">MPSRVPHRFFGRVDLDTEDQPAMVKRSVLSTASVGLQGILRFLYSVLIGRWLGPAVLATTNGAIAVAQIASLAYPIASGNAAVKFIARARGRGDLELAWSSAAYLSRGALIAAALVAAPTGVIVYTIVASHSIPLAVTGGLLAFTLSAYSFVRGVYFSAGLVSRVAGWDVITLVVGLGLLLVFLALGWTELVLLPLAVGYGLYAIAGWPRRPKGRGRTPLPHALRHEMNAFILWGSLSALATSGFIQLTMVIANWVGTGDEAGWYAAALSIATPASLLSSVLSLVLFPTMAHASGRDDDGSMVRQADLSTRGLVFALGAVFGVLAILAEPLLSIVYGPGFTEGATDLRILLAASLAVTLSAGTVTLLQAGGRSSVRLASLLSAGGVALGLIAMTALVPFASTTGVALGYLVGALVSGFGPILVVWRRYGMPWLWLWIRFAAGVACAALIIVAAEAFDWPLLGILVASVAYVAVWAALMTPEIRMLTSMRN</sequence>
<feature type="transmembrane region" description="Helical" evidence="6">
    <location>
        <begin position="458"/>
        <end position="479"/>
    </location>
</feature>
<dbReference type="PANTHER" id="PTHR30250:SF11">
    <property type="entry name" value="O-ANTIGEN TRANSPORTER-RELATED"/>
    <property type="match status" value="1"/>
</dbReference>
<feature type="transmembrane region" description="Helical" evidence="6">
    <location>
        <begin position="108"/>
        <end position="127"/>
    </location>
</feature>
<dbReference type="PANTHER" id="PTHR30250">
    <property type="entry name" value="PST FAMILY PREDICTED COLANIC ACID TRANSPORTER"/>
    <property type="match status" value="1"/>
</dbReference>
<feature type="transmembrane region" description="Helical" evidence="6">
    <location>
        <begin position="406"/>
        <end position="425"/>
    </location>
</feature>
<comment type="subcellular location">
    <subcellularLocation>
        <location evidence="1">Cell membrane</location>
        <topology evidence="1">Multi-pass membrane protein</topology>
    </subcellularLocation>
</comment>
<feature type="transmembrane region" description="Helical" evidence="6">
    <location>
        <begin position="308"/>
        <end position="327"/>
    </location>
</feature>
<evidence type="ECO:0000256" key="2">
    <source>
        <dbReference type="ARBA" id="ARBA00022475"/>
    </source>
</evidence>